<evidence type="ECO:0000313" key="9">
    <source>
        <dbReference type="Proteomes" id="UP001153737"/>
    </source>
</evidence>
<comment type="cofactor">
    <cofactor evidence="3">
        <name>FAD</name>
        <dbReference type="ChEBI" id="CHEBI:57692"/>
    </cofactor>
</comment>
<accession>A0A9N9SET9</accession>
<feature type="signal peptide" evidence="5">
    <location>
        <begin position="1"/>
        <end position="20"/>
    </location>
</feature>
<dbReference type="PANTHER" id="PTHR11552:SF158">
    <property type="entry name" value="GH23626P-RELATED"/>
    <property type="match status" value="1"/>
</dbReference>
<feature type="active site" description="Proton donor" evidence="2">
    <location>
        <position position="549"/>
    </location>
</feature>
<proteinExistence type="inferred from homology"/>
<dbReference type="PANTHER" id="PTHR11552">
    <property type="entry name" value="GLUCOSE-METHANOL-CHOLINE GMC OXIDOREDUCTASE"/>
    <property type="match status" value="1"/>
</dbReference>
<evidence type="ECO:0000256" key="5">
    <source>
        <dbReference type="SAM" id="SignalP"/>
    </source>
</evidence>
<name>A0A9N9SET9_PHACE</name>
<organism evidence="8 9">
    <name type="scientific">Phaedon cochleariae</name>
    <name type="common">Mustard beetle</name>
    <dbReference type="NCBI Taxonomy" id="80249"/>
    <lineage>
        <taxon>Eukaryota</taxon>
        <taxon>Metazoa</taxon>
        <taxon>Ecdysozoa</taxon>
        <taxon>Arthropoda</taxon>
        <taxon>Hexapoda</taxon>
        <taxon>Insecta</taxon>
        <taxon>Pterygota</taxon>
        <taxon>Neoptera</taxon>
        <taxon>Endopterygota</taxon>
        <taxon>Coleoptera</taxon>
        <taxon>Polyphaga</taxon>
        <taxon>Cucujiformia</taxon>
        <taxon>Chrysomeloidea</taxon>
        <taxon>Chrysomelidae</taxon>
        <taxon>Chrysomelinae</taxon>
        <taxon>Chrysomelini</taxon>
        <taxon>Phaedon</taxon>
    </lineage>
</organism>
<dbReference type="InterPro" id="IPR012132">
    <property type="entry name" value="GMC_OxRdtase"/>
</dbReference>
<reference evidence="8" key="2">
    <citation type="submission" date="2022-10" db="EMBL/GenBank/DDBJ databases">
        <authorList>
            <consortium name="ENA_rothamsted_submissions"/>
            <consortium name="culmorum"/>
            <person name="King R."/>
        </authorList>
    </citation>
    <scope>NUCLEOTIDE SEQUENCE</scope>
</reference>
<dbReference type="InterPro" id="IPR007867">
    <property type="entry name" value="GMC_OxRtase_C"/>
</dbReference>
<dbReference type="Pfam" id="PF05199">
    <property type="entry name" value="GMC_oxred_C"/>
    <property type="match status" value="1"/>
</dbReference>
<evidence type="ECO:0000256" key="2">
    <source>
        <dbReference type="PIRSR" id="PIRSR000137-1"/>
    </source>
</evidence>
<dbReference type="InterPro" id="IPR000172">
    <property type="entry name" value="GMC_OxRdtase_N"/>
</dbReference>
<dbReference type="PIRSF" id="PIRSF000137">
    <property type="entry name" value="Alcohol_oxidase"/>
    <property type="match status" value="1"/>
</dbReference>
<dbReference type="Pfam" id="PF00732">
    <property type="entry name" value="GMC_oxred_N"/>
    <property type="match status" value="1"/>
</dbReference>
<evidence type="ECO:0000256" key="1">
    <source>
        <dbReference type="ARBA" id="ARBA00010790"/>
    </source>
</evidence>
<evidence type="ECO:0000256" key="4">
    <source>
        <dbReference type="RuleBase" id="RU003968"/>
    </source>
</evidence>
<keyword evidence="9" id="KW-1185">Reference proteome</keyword>
<dbReference type="SUPFAM" id="SSF51905">
    <property type="entry name" value="FAD/NAD(P)-binding domain"/>
    <property type="match status" value="1"/>
</dbReference>
<evidence type="ECO:0000313" key="8">
    <source>
        <dbReference type="EMBL" id="CAG9819921.1"/>
    </source>
</evidence>
<reference evidence="8" key="1">
    <citation type="submission" date="2022-01" db="EMBL/GenBank/DDBJ databases">
        <authorList>
            <person name="King R."/>
        </authorList>
    </citation>
    <scope>NUCLEOTIDE SEQUENCE</scope>
</reference>
<dbReference type="AlphaFoldDB" id="A0A9N9SET9"/>
<protein>
    <recommendedName>
        <fullName evidence="6 7">Glucose-methanol-choline oxidoreductase N-terminal domain-containing protein</fullName>
    </recommendedName>
</protein>
<evidence type="ECO:0000259" key="7">
    <source>
        <dbReference type="PROSITE" id="PS00624"/>
    </source>
</evidence>
<sequence>MFNFLTILPLLLFCTARVSSLQNDSFEDFYNYVKSNLEYANRYVLPNNNRELLETSEGTIHVLGSYDFIIVGGGSAGTVLASRLSEIKKWKILLLEAGGDENSFSDIPGFGPNLRTMNWGYYTTSQKTCCLGMQNQQCQYPRGKVLGGSSGINAMMYVRGSYADFDEWQALGNSGWSYQDVLPYFKKSEHIDISGYDVGYHGVGGPLHVNYTVTPSIIADPFIEACRQKGLEEVDYNGRNQMGVSKIQFNINFNKRSSGSRAFIDPIKVSRKNLHIKLNAIVVKILVKHKVAYGVEYIQGGKRYIVKAKKEVILSAGSINSPQLLLISGLGPLKVLSKLGIRVKNDLPAVGKHLKDHPYYINLFFRSNLTATESTLRENLHRYLMGETPLTRYYGLELIAFINTKNITQSPPDIEYILTPPPLDLPPHVYHTNNDYARVFQEYNTTTDFWTGVILLTPKSEGSVTLRTNSMLEFPLIDVKYFSDPEGRDIETMYQGIKFFLSFTETPAFKKINATLMSTHPGCEELRKSPLDRDYWYCAIRHATSTIYHPVGTTRMGRSFEDSVVNDECVVHNMKKLRVVDAGVLPNIVRGHTNAVTYMIAEKISDVIKIHYGVK</sequence>
<gene>
    <name evidence="8" type="ORF">PHAECO_LOCUS7764</name>
</gene>
<dbReference type="EMBL" id="OU896709">
    <property type="protein sequence ID" value="CAG9819921.1"/>
    <property type="molecule type" value="Genomic_DNA"/>
</dbReference>
<feature type="binding site" evidence="3">
    <location>
        <position position="145"/>
    </location>
    <ligand>
        <name>FAD</name>
        <dbReference type="ChEBI" id="CHEBI:57692"/>
    </ligand>
</feature>
<evidence type="ECO:0000256" key="3">
    <source>
        <dbReference type="PIRSR" id="PIRSR000137-2"/>
    </source>
</evidence>
<evidence type="ECO:0000259" key="6">
    <source>
        <dbReference type="PROSITE" id="PS00623"/>
    </source>
</evidence>
<dbReference type="PROSITE" id="PS00623">
    <property type="entry name" value="GMC_OXRED_1"/>
    <property type="match status" value="1"/>
</dbReference>
<dbReference type="SUPFAM" id="SSF54373">
    <property type="entry name" value="FAD-linked reductases, C-terminal domain"/>
    <property type="match status" value="1"/>
</dbReference>
<feature type="domain" description="Glucose-methanol-choline oxidoreductase N-terminal" evidence="7">
    <location>
        <begin position="317"/>
        <end position="331"/>
    </location>
</feature>
<dbReference type="Proteomes" id="UP001153737">
    <property type="component" value="Chromosome 3"/>
</dbReference>
<dbReference type="OrthoDB" id="269227at2759"/>
<feature type="domain" description="Glucose-methanol-choline oxidoreductase N-terminal" evidence="6">
    <location>
        <begin position="143"/>
        <end position="166"/>
    </location>
</feature>
<dbReference type="GO" id="GO:0016614">
    <property type="term" value="F:oxidoreductase activity, acting on CH-OH group of donors"/>
    <property type="evidence" value="ECO:0007669"/>
    <property type="project" value="InterPro"/>
</dbReference>
<dbReference type="InterPro" id="IPR036188">
    <property type="entry name" value="FAD/NAD-bd_sf"/>
</dbReference>
<dbReference type="PROSITE" id="PS00624">
    <property type="entry name" value="GMC_OXRED_2"/>
    <property type="match status" value="1"/>
</dbReference>
<dbReference type="Gene3D" id="3.50.50.60">
    <property type="entry name" value="FAD/NAD(P)-binding domain"/>
    <property type="match status" value="1"/>
</dbReference>
<dbReference type="Gene3D" id="3.30.560.10">
    <property type="entry name" value="Glucose Oxidase, domain 3"/>
    <property type="match status" value="1"/>
</dbReference>
<comment type="similarity">
    <text evidence="1 4">Belongs to the GMC oxidoreductase family.</text>
</comment>
<keyword evidence="3 4" id="KW-0274">FAD</keyword>
<feature type="active site" description="Proton acceptor" evidence="2">
    <location>
        <position position="592"/>
    </location>
</feature>
<feature type="binding site" evidence="3">
    <location>
        <position position="282"/>
    </location>
    <ligand>
        <name>FAD</name>
        <dbReference type="ChEBI" id="CHEBI:57692"/>
    </ligand>
</feature>
<feature type="chain" id="PRO_5040355982" description="Glucose-methanol-choline oxidoreductase N-terminal domain-containing protein" evidence="5">
    <location>
        <begin position="21"/>
        <end position="615"/>
    </location>
</feature>
<keyword evidence="5" id="KW-0732">Signal</keyword>
<dbReference type="GO" id="GO:0050660">
    <property type="term" value="F:flavin adenine dinucleotide binding"/>
    <property type="evidence" value="ECO:0007669"/>
    <property type="project" value="InterPro"/>
</dbReference>
<keyword evidence="4" id="KW-0285">Flavoprotein</keyword>